<comment type="catalytic activity">
    <reaction evidence="7 8">
        <text>cytidine(34) in tRNA(Ile2) + L-lysine + ATP = lysidine(34) in tRNA(Ile2) + AMP + diphosphate + H(+)</text>
        <dbReference type="Rhea" id="RHEA:43744"/>
        <dbReference type="Rhea" id="RHEA-COMP:10625"/>
        <dbReference type="Rhea" id="RHEA-COMP:10670"/>
        <dbReference type="ChEBI" id="CHEBI:15378"/>
        <dbReference type="ChEBI" id="CHEBI:30616"/>
        <dbReference type="ChEBI" id="CHEBI:32551"/>
        <dbReference type="ChEBI" id="CHEBI:33019"/>
        <dbReference type="ChEBI" id="CHEBI:82748"/>
        <dbReference type="ChEBI" id="CHEBI:83665"/>
        <dbReference type="ChEBI" id="CHEBI:456215"/>
        <dbReference type="EC" id="6.3.4.19"/>
    </reaction>
</comment>
<dbReference type="NCBIfam" id="TIGR02433">
    <property type="entry name" value="lysidine_TilS_C"/>
    <property type="match status" value="1"/>
</dbReference>
<evidence type="ECO:0000256" key="8">
    <source>
        <dbReference type="HAMAP-Rule" id="MF_01161"/>
    </source>
</evidence>
<dbReference type="GO" id="GO:0006400">
    <property type="term" value="P:tRNA modification"/>
    <property type="evidence" value="ECO:0007669"/>
    <property type="project" value="UniProtKB-UniRule"/>
</dbReference>
<dbReference type="AlphaFoldDB" id="A0A412G341"/>
<dbReference type="CDD" id="cd01992">
    <property type="entry name" value="TilS_N"/>
    <property type="match status" value="1"/>
</dbReference>
<accession>A0A412G341</accession>
<evidence type="ECO:0000256" key="1">
    <source>
        <dbReference type="ARBA" id="ARBA00004496"/>
    </source>
</evidence>
<organism evidence="11 12">
    <name type="scientific">Holdemania filiformis</name>
    <dbReference type="NCBI Taxonomy" id="61171"/>
    <lineage>
        <taxon>Bacteria</taxon>
        <taxon>Bacillati</taxon>
        <taxon>Bacillota</taxon>
        <taxon>Erysipelotrichia</taxon>
        <taxon>Erysipelotrichales</taxon>
        <taxon>Erysipelotrichaceae</taxon>
        <taxon>Holdemania</taxon>
    </lineage>
</organism>
<name>A0A412G341_9FIRM</name>
<dbReference type="GO" id="GO:0005524">
    <property type="term" value="F:ATP binding"/>
    <property type="evidence" value="ECO:0007669"/>
    <property type="project" value="UniProtKB-UniRule"/>
</dbReference>
<evidence type="ECO:0000256" key="2">
    <source>
        <dbReference type="ARBA" id="ARBA00022490"/>
    </source>
</evidence>
<comment type="subcellular location">
    <subcellularLocation>
        <location evidence="1 8">Cytoplasm</location>
    </subcellularLocation>
</comment>
<evidence type="ECO:0000259" key="10">
    <source>
        <dbReference type="SMART" id="SM00977"/>
    </source>
</evidence>
<keyword evidence="2 8" id="KW-0963">Cytoplasm</keyword>
<dbReference type="NCBIfam" id="TIGR02432">
    <property type="entry name" value="lysidine_TilS_N"/>
    <property type="match status" value="1"/>
</dbReference>
<dbReference type="InterPro" id="IPR012796">
    <property type="entry name" value="Lysidine-tRNA-synth_C"/>
</dbReference>
<dbReference type="SUPFAM" id="SSF82829">
    <property type="entry name" value="MesJ substrate recognition domain-like"/>
    <property type="match status" value="1"/>
</dbReference>
<dbReference type="EC" id="6.3.4.19" evidence="8"/>
<reference evidence="11 12" key="1">
    <citation type="submission" date="2018-08" db="EMBL/GenBank/DDBJ databases">
        <title>A genome reference for cultivated species of the human gut microbiota.</title>
        <authorList>
            <person name="Zou Y."/>
            <person name="Xue W."/>
            <person name="Luo G."/>
        </authorList>
    </citation>
    <scope>NUCLEOTIDE SEQUENCE [LARGE SCALE GENOMIC DNA]</scope>
    <source>
        <strain evidence="11 12">AF24-29</strain>
    </source>
</reference>
<evidence type="ECO:0000256" key="7">
    <source>
        <dbReference type="ARBA" id="ARBA00048539"/>
    </source>
</evidence>
<comment type="caution">
    <text evidence="11">The sequence shown here is derived from an EMBL/GenBank/DDBJ whole genome shotgun (WGS) entry which is preliminary data.</text>
</comment>
<dbReference type="SUPFAM" id="SSF56037">
    <property type="entry name" value="PheT/TilS domain"/>
    <property type="match status" value="1"/>
</dbReference>
<evidence type="ECO:0000256" key="6">
    <source>
        <dbReference type="ARBA" id="ARBA00022840"/>
    </source>
</evidence>
<evidence type="ECO:0000313" key="12">
    <source>
        <dbReference type="Proteomes" id="UP000284178"/>
    </source>
</evidence>
<evidence type="ECO:0000256" key="4">
    <source>
        <dbReference type="ARBA" id="ARBA00022694"/>
    </source>
</evidence>
<dbReference type="InterPro" id="IPR014729">
    <property type="entry name" value="Rossmann-like_a/b/a_fold"/>
</dbReference>
<feature type="binding site" evidence="8">
    <location>
        <begin position="16"/>
        <end position="21"/>
    </location>
    <ligand>
        <name>ATP</name>
        <dbReference type="ChEBI" id="CHEBI:30616"/>
    </ligand>
</feature>
<keyword evidence="5 8" id="KW-0547">Nucleotide-binding</keyword>
<gene>
    <name evidence="8 11" type="primary">tilS</name>
    <name evidence="11" type="ORF">DWY25_07290</name>
</gene>
<dbReference type="PANTHER" id="PTHR43033">
    <property type="entry name" value="TRNA(ILE)-LYSIDINE SYNTHASE-RELATED"/>
    <property type="match status" value="1"/>
</dbReference>
<feature type="region of interest" description="Disordered" evidence="9">
    <location>
        <begin position="196"/>
        <end position="216"/>
    </location>
</feature>
<dbReference type="InterPro" id="IPR012094">
    <property type="entry name" value="tRNA_Ile_lys_synt"/>
</dbReference>
<dbReference type="InterPro" id="IPR015262">
    <property type="entry name" value="tRNA_Ile_lys_synt_subst-bd"/>
</dbReference>
<keyword evidence="6 8" id="KW-0067">ATP-binding</keyword>
<dbReference type="Gene3D" id="1.20.59.20">
    <property type="match status" value="1"/>
</dbReference>
<dbReference type="SMART" id="SM00977">
    <property type="entry name" value="TilS_C"/>
    <property type="match status" value="1"/>
</dbReference>
<evidence type="ECO:0000256" key="9">
    <source>
        <dbReference type="SAM" id="MobiDB-lite"/>
    </source>
</evidence>
<keyword evidence="12" id="KW-1185">Reference proteome</keyword>
<dbReference type="InterPro" id="IPR011063">
    <property type="entry name" value="TilS/TtcA_N"/>
</dbReference>
<evidence type="ECO:0000256" key="5">
    <source>
        <dbReference type="ARBA" id="ARBA00022741"/>
    </source>
</evidence>
<dbReference type="Gene3D" id="3.40.50.620">
    <property type="entry name" value="HUPs"/>
    <property type="match status" value="1"/>
</dbReference>
<dbReference type="GO" id="GO:0032267">
    <property type="term" value="F:tRNA(Ile)-lysidine synthase activity"/>
    <property type="evidence" value="ECO:0007669"/>
    <property type="project" value="UniProtKB-EC"/>
</dbReference>
<dbReference type="PANTHER" id="PTHR43033:SF1">
    <property type="entry name" value="TRNA(ILE)-LYSIDINE SYNTHASE-RELATED"/>
    <property type="match status" value="1"/>
</dbReference>
<proteinExistence type="inferred from homology"/>
<dbReference type="SUPFAM" id="SSF52402">
    <property type="entry name" value="Adenine nucleotide alpha hydrolases-like"/>
    <property type="match status" value="1"/>
</dbReference>
<evidence type="ECO:0000313" key="11">
    <source>
        <dbReference type="EMBL" id="RGR74883.1"/>
    </source>
</evidence>
<dbReference type="EMBL" id="QRUP01000007">
    <property type="protein sequence ID" value="RGR74883.1"/>
    <property type="molecule type" value="Genomic_DNA"/>
</dbReference>
<dbReference type="InterPro" id="IPR012795">
    <property type="entry name" value="tRNA_Ile_lys_synt_N"/>
</dbReference>
<keyword evidence="4 8" id="KW-0819">tRNA processing</keyword>
<sequence length="407" mass="47215">MRWNQLAEKKWIVGVSGGPDSMALLDLCRRHRVTIVCAHVNYHHRPTADRDQQIVEAYCRNYAIPFYSLDPVKETSGNFQAWAREARYAFFARLAVQEAAAGVLIAQHLDDFLETALLQQESGRQCEVLGIREEGRVLGVVVVRPLLSWTKRQLQEYCDRHKIAYGIDESNLSDDYRRNQLRHHELAKLSEAEKRSEVRKLKARNRSRQKKKEAVKTKLNPADPVISQEIFLALSEAEQRIFLRAWMQEQGVVPPSEAFLIELIKALKQKNGNFDVSFSKDRRFQAAYGFFSLDFTDEVSYCYVLDKIELFATPYFRIAENGESTEAVTLYQEDFPITIRNPHPQDAIQLRFGTKRLNRWFIDRKIPPDQRRRWPVVVNCRGEIILVPKIGCNVAHYSNNPTCFVIK</sequence>
<dbReference type="GeneID" id="83015208"/>
<dbReference type="HAMAP" id="MF_01161">
    <property type="entry name" value="tRNA_Ile_lys_synt"/>
    <property type="match status" value="1"/>
</dbReference>
<comment type="function">
    <text evidence="8">Ligates lysine onto the cytidine present at position 34 of the AUA codon-specific tRNA(Ile) that contains the anticodon CAU, in an ATP-dependent manner. Cytidine is converted to lysidine, thus changing the amino acid specificity of the tRNA from methionine to isoleucine.</text>
</comment>
<dbReference type="RefSeq" id="WP_117894682.1">
    <property type="nucleotide sequence ID" value="NZ_CABJCV010000007.1"/>
</dbReference>
<feature type="domain" description="Lysidine-tRNA(Ile) synthetase C-terminal" evidence="10">
    <location>
        <begin position="337"/>
        <end position="406"/>
    </location>
</feature>
<keyword evidence="3 8" id="KW-0436">Ligase</keyword>
<dbReference type="Pfam" id="PF09179">
    <property type="entry name" value="TilS"/>
    <property type="match status" value="1"/>
</dbReference>
<dbReference type="GO" id="GO:0005737">
    <property type="term" value="C:cytoplasm"/>
    <property type="evidence" value="ECO:0007669"/>
    <property type="project" value="UniProtKB-SubCell"/>
</dbReference>
<feature type="compositionally biased region" description="Basic residues" evidence="9">
    <location>
        <begin position="201"/>
        <end position="213"/>
    </location>
</feature>
<comment type="similarity">
    <text evidence="8">Belongs to the tRNA(Ile)-lysidine synthase family.</text>
</comment>
<dbReference type="Pfam" id="PF01171">
    <property type="entry name" value="ATP_bind_3"/>
    <property type="match status" value="1"/>
</dbReference>
<dbReference type="Pfam" id="PF11734">
    <property type="entry name" value="TilS_C"/>
    <property type="match status" value="1"/>
</dbReference>
<evidence type="ECO:0000256" key="3">
    <source>
        <dbReference type="ARBA" id="ARBA00022598"/>
    </source>
</evidence>
<protein>
    <recommendedName>
        <fullName evidence="8">tRNA(Ile)-lysidine synthase</fullName>
        <ecNumber evidence="8">6.3.4.19</ecNumber>
    </recommendedName>
    <alternativeName>
        <fullName evidence="8">tRNA(Ile)-2-lysyl-cytidine synthase</fullName>
    </alternativeName>
    <alternativeName>
        <fullName evidence="8">tRNA(Ile)-lysidine synthetase</fullName>
    </alternativeName>
</protein>
<comment type="domain">
    <text evidence="8">The N-terminal region contains the highly conserved SGGXDS motif, predicted to be a P-loop motif involved in ATP binding.</text>
</comment>
<dbReference type="Proteomes" id="UP000284178">
    <property type="component" value="Unassembled WGS sequence"/>
</dbReference>